<dbReference type="SMART" id="SM00257">
    <property type="entry name" value="LysM"/>
    <property type="match status" value="1"/>
</dbReference>
<dbReference type="Gene3D" id="3.10.350.10">
    <property type="entry name" value="LysM domain"/>
    <property type="match status" value="1"/>
</dbReference>
<keyword evidence="2" id="KW-0732">Signal</keyword>
<dbReference type="CDD" id="cd00118">
    <property type="entry name" value="LysM"/>
    <property type="match status" value="1"/>
</dbReference>
<dbReference type="InterPro" id="IPR018392">
    <property type="entry name" value="LysM"/>
</dbReference>
<organism evidence="4 5">
    <name type="scientific">Geobacter benzoatilyticus</name>
    <dbReference type="NCBI Taxonomy" id="2815309"/>
    <lineage>
        <taxon>Bacteria</taxon>
        <taxon>Pseudomonadati</taxon>
        <taxon>Thermodesulfobacteriota</taxon>
        <taxon>Desulfuromonadia</taxon>
        <taxon>Geobacterales</taxon>
        <taxon>Geobacteraceae</taxon>
        <taxon>Geobacter</taxon>
    </lineage>
</organism>
<evidence type="ECO:0000313" key="5">
    <source>
        <dbReference type="Proteomes" id="UP000663651"/>
    </source>
</evidence>
<feature type="compositionally biased region" description="Low complexity" evidence="1">
    <location>
        <begin position="64"/>
        <end position="74"/>
    </location>
</feature>
<dbReference type="InterPro" id="IPR036779">
    <property type="entry name" value="LysM_dom_sf"/>
</dbReference>
<gene>
    <name evidence="4" type="ORF">JZM60_04020</name>
</gene>
<evidence type="ECO:0000259" key="3">
    <source>
        <dbReference type="PROSITE" id="PS51782"/>
    </source>
</evidence>
<feature type="signal peptide" evidence="2">
    <location>
        <begin position="1"/>
        <end position="29"/>
    </location>
</feature>
<feature type="compositionally biased region" description="Pro residues" evidence="1">
    <location>
        <begin position="171"/>
        <end position="180"/>
    </location>
</feature>
<keyword evidence="5" id="KW-1185">Reference proteome</keyword>
<feature type="domain" description="LysM" evidence="3">
    <location>
        <begin position="78"/>
        <end position="130"/>
    </location>
</feature>
<dbReference type="Proteomes" id="UP000663651">
    <property type="component" value="Chromosome"/>
</dbReference>
<feature type="compositionally biased region" description="Basic residues" evidence="1">
    <location>
        <begin position="48"/>
        <end position="59"/>
    </location>
</feature>
<sequence>MTSRNNSKFCAAITICTLLLPLQGGLAQAAPSSFELELKDLETTKPSPKPRHRQTRQPRKAIDSDPASAATAPSAGLTRYTVKPGDFLFKILIRNFGLSNAQAEALIPEIQRLNKLPSATRLEVGQTILIPRTRRTPTAEIADKPAPVPQEEEHQPLVIPPVSSSAVAPQPAAPVVPEPPPPHRIEPPEQIAPAPQQPQPQEPAKAPEPAPQAPDQTPHSFAASLIRLWEEIVPGQKMIEPLTVDGKVLNPDDYPLLLSADGGRILVDVRNSLPAGLRSQIVRKYPDIRIVTRGKDSLRLFFSSLMKAAEFARIEENVTVSLGADPLLSVRADFRIVRLPSGRGGPETVLVFLDENGPCLPASLTGYLERKGYQVAQLSNRSDDAIADPGYDLRSIPPSSPCDMAMSLLEALSIKLDRNKIVSGTMGENADNRFSIRVESYFEANGKRFVLDCTGNDPYNYTLFRLLKVQGYGVIQPQGNDDFNAVAEHLLTELNYPHAFGRYELDYGRYKITITGFKITRRDNSTGRLILSSRPADPVFADLMRWEPGGNR</sequence>
<dbReference type="Pfam" id="PF01476">
    <property type="entry name" value="LysM"/>
    <property type="match status" value="1"/>
</dbReference>
<feature type="region of interest" description="Disordered" evidence="1">
    <location>
        <begin position="133"/>
        <end position="218"/>
    </location>
</feature>
<protein>
    <submittedName>
        <fullName evidence="4">LysM peptidoglycan-binding domain-containing protein</fullName>
    </submittedName>
</protein>
<dbReference type="EMBL" id="CP071382">
    <property type="protein sequence ID" value="QSV46455.1"/>
    <property type="molecule type" value="Genomic_DNA"/>
</dbReference>
<feature type="compositionally biased region" description="Low complexity" evidence="1">
    <location>
        <begin position="156"/>
        <end position="170"/>
    </location>
</feature>
<accession>A0ABX7Q625</accession>
<feature type="region of interest" description="Disordered" evidence="1">
    <location>
        <begin position="41"/>
        <end position="74"/>
    </location>
</feature>
<evidence type="ECO:0000256" key="2">
    <source>
        <dbReference type="SAM" id="SignalP"/>
    </source>
</evidence>
<name>A0ABX7Q625_9BACT</name>
<reference evidence="4 5" key="1">
    <citation type="submission" date="2021-03" db="EMBL/GenBank/DDBJ databases">
        <title>Geobacter metallireducens gen. nov. sp. nov., a microorganism capable of coupling the complete oxidation of organic compounds to the reduction of iron and other metals.</title>
        <authorList>
            <person name="Li Y."/>
        </authorList>
    </citation>
    <scope>NUCLEOTIDE SEQUENCE [LARGE SCALE GENOMIC DNA]</scope>
    <source>
        <strain evidence="4 5">Jerry-YX</strain>
    </source>
</reference>
<proteinExistence type="predicted"/>
<evidence type="ECO:0000256" key="1">
    <source>
        <dbReference type="SAM" id="MobiDB-lite"/>
    </source>
</evidence>
<dbReference type="RefSeq" id="WP_207164236.1">
    <property type="nucleotide sequence ID" value="NZ_CP071382.1"/>
</dbReference>
<dbReference type="PROSITE" id="PS51782">
    <property type="entry name" value="LYSM"/>
    <property type="match status" value="1"/>
</dbReference>
<feature type="compositionally biased region" description="Pro residues" evidence="1">
    <location>
        <begin position="195"/>
        <end position="212"/>
    </location>
</feature>
<feature type="chain" id="PRO_5045147927" evidence="2">
    <location>
        <begin position="30"/>
        <end position="552"/>
    </location>
</feature>
<evidence type="ECO:0000313" key="4">
    <source>
        <dbReference type="EMBL" id="QSV46455.1"/>
    </source>
</evidence>